<dbReference type="Gene3D" id="1.10.1740.10">
    <property type="match status" value="1"/>
</dbReference>
<keyword evidence="5" id="KW-0804">Transcription</keyword>
<evidence type="ECO:0000256" key="5">
    <source>
        <dbReference type="ARBA" id="ARBA00023163"/>
    </source>
</evidence>
<sequence>MTGTARAPSRDVATRFGEDVAGLTDELARIARGYVRQPGDVEDLVQETLTRAWKAYPALGPDVNVRAWLITIMVNTWVSAHRARKRRPAETLVGDRVDGYAPRQAAPSAEAQAFSGIYAREVWSVLASLPSAQRSVAYYAFVAELSNKEIAVRLGIPPGTVMSRLYRARRTLRAGLGKAAVRAA</sequence>
<dbReference type="InterPro" id="IPR014284">
    <property type="entry name" value="RNA_pol_sigma-70_dom"/>
</dbReference>
<organism evidence="8 9">
    <name type="scientific">[Mycobacterium] kokjensenii</name>
    <dbReference type="NCBI Taxonomy" id="3064287"/>
    <lineage>
        <taxon>Bacteria</taxon>
        <taxon>Bacillati</taxon>
        <taxon>Actinomycetota</taxon>
        <taxon>Actinomycetes</taxon>
        <taxon>Mycobacteriales</taxon>
        <taxon>Mycobacteriaceae</taxon>
        <taxon>Mycolicibacter</taxon>
    </lineage>
</organism>
<keyword evidence="2" id="KW-0805">Transcription regulation</keyword>
<dbReference type="InterPro" id="IPR036388">
    <property type="entry name" value="WH-like_DNA-bd_sf"/>
</dbReference>
<dbReference type="Pfam" id="PF04542">
    <property type="entry name" value="Sigma70_r2"/>
    <property type="match status" value="1"/>
</dbReference>
<evidence type="ECO:0000256" key="1">
    <source>
        <dbReference type="ARBA" id="ARBA00010641"/>
    </source>
</evidence>
<reference evidence="8 9" key="1">
    <citation type="submission" date="2023-08" db="EMBL/GenBank/DDBJ databases">
        <authorList>
            <person name="Folkvardsen B D."/>
            <person name="Norman A."/>
        </authorList>
    </citation>
    <scope>NUCLEOTIDE SEQUENCE [LARGE SCALE GENOMIC DNA]</scope>
    <source>
        <strain evidence="8 9">Mu0083</strain>
    </source>
</reference>
<dbReference type="InterPro" id="IPR013325">
    <property type="entry name" value="RNA_pol_sigma_r2"/>
</dbReference>
<keyword evidence="4" id="KW-0238">DNA-binding</keyword>
<comment type="similarity">
    <text evidence="1">Belongs to the sigma-70 factor family. ECF subfamily.</text>
</comment>
<dbReference type="NCBIfam" id="TIGR02937">
    <property type="entry name" value="sigma70-ECF"/>
    <property type="match status" value="1"/>
</dbReference>
<dbReference type="PANTHER" id="PTHR43133">
    <property type="entry name" value="RNA POLYMERASE ECF-TYPE SIGMA FACTO"/>
    <property type="match status" value="1"/>
</dbReference>
<evidence type="ECO:0000256" key="3">
    <source>
        <dbReference type="ARBA" id="ARBA00023082"/>
    </source>
</evidence>
<keyword evidence="3" id="KW-0731">Sigma factor</keyword>
<evidence type="ECO:0000313" key="9">
    <source>
        <dbReference type="Proteomes" id="UP001190336"/>
    </source>
</evidence>
<dbReference type="Pfam" id="PF08281">
    <property type="entry name" value="Sigma70_r4_2"/>
    <property type="match status" value="1"/>
</dbReference>
<feature type="domain" description="RNA polymerase sigma factor 70 region 4 type 2" evidence="7">
    <location>
        <begin position="120"/>
        <end position="172"/>
    </location>
</feature>
<evidence type="ECO:0000259" key="6">
    <source>
        <dbReference type="Pfam" id="PF04542"/>
    </source>
</evidence>
<dbReference type="Gene3D" id="1.10.10.10">
    <property type="entry name" value="Winged helix-like DNA-binding domain superfamily/Winged helix DNA-binding domain"/>
    <property type="match status" value="1"/>
</dbReference>
<dbReference type="SUPFAM" id="SSF88659">
    <property type="entry name" value="Sigma3 and sigma4 domains of RNA polymerase sigma factors"/>
    <property type="match status" value="1"/>
</dbReference>
<feature type="domain" description="RNA polymerase sigma-70 region 2" evidence="6">
    <location>
        <begin position="26"/>
        <end position="87"/>
    </location>
</feature>
<protein>
    <submittedName>
        <fullName evidence="8">Sigma-70 family RNA polymerase sigma factor</fullName>
    </submittedName>
</protein>
<dbReference type="InterPro" id="IPR039425">
    <property type="entry name" value="RNA_pol_sigma-70-like"/>
</dbReference>
<dbReference type="CDD" id="cd06171">
    <property type="entry name" value="Sigma70_r4"/>
    <property type="match status" value="1"/>
</dbReference>
<dbReference type="InterPro" id="IPR007627">
    <property type="entry name" value="RNA_pol_sigma70_r2"/>
</dbReference>
<evidence type="ECO:0000256" key="4">
    <source>
        <dbReference type="ARBA" id="ARBA00023125"/>
    </source>
</evidence>
<evidence type="ECO:0000256" key="2">
    <source>
        <dbReference type="ARBA" id="ARBA00023015"/>
    </source>
</evidence>
<dbReference type="EMBL" id="OY726394">
    <property type="protein sequence ID" value="CAJ1499576.1"/>
    <property type="molecule type" value="Genomic_DNA"/>
</dbReference>
<dbReference type="InterPro" id="IPR013324">
    <property type="entry name" value="RNA_pol_sigma_r3/r4-like"/>
</dbReference>
<evidence type="ECO:0000259" key="7">
    <source>
        <dbReference type="Pfam" id="PF08281"/>
    </source>
</evidence>
<gene>
    <name evidence="8" type="ORF">MU0083_002212</name>
</gene>
<proteinExistence type="inferred from homology"/>
<keyword evidence="9" id="KW-1185">Reference proteome</keyword>
<dbReference type="Proteomes" id="UP001190336">
    <property type="component" value="Chromosome"/>
</dbReference>
<evidence type="ECO:0000313" key="8">
    <source>
        <dbReference type="EMBL" id="CAJ1499576.1"/>
    </source>
</evidence>
<dbReference type="RefSeq" id="WP_308473018.1">
    <property type="nucleotide sequence ID" value="NZ_OY726394.1"/>
</dbReference>
<dbReference type="SUPFAM" id="SSF88946">
    <property type="entry name" value="Sigma2 domain of RNA polymerase sigma factors"/>
    <property type="match status" value="1"/>
</dbReference>
<accession>A0ABM9LIG3</accession>
<dbReference type="InterPro" id="IPR013249">
    <property type="entry name" value="RNA_pol_sigma70_r4_t2"/>
</dbReference>
<dbReference type="PANTHER" id="PTHR43133:SF59">
    <property type="entry name" value="ECF RNA POLYMERASE SIGMA FACTOR SIGR"/>
    <property type="match status" value="1"/>
</dbReference>
<name>A0ABM9LIG3_9MYCO</name>